<evidence type="ECO:0000259" key="10">
    <source>
        <dbReference type="Pfam" id="PF02544"/>
    </source>
</evidence>
<comment type="caution">
    <text evidence="11">The sequence shown here is derived from an EMBL/GenBank/DDBJ whole genome shotgun (WGS) entry which is preliminary data.</text>
</comment>
<keyword evidence="5 9" id="KW-1133">Transmembrane helix</keyword>
<evidence type="ECO:0000256" key="6">
    <source>
        <dbReference type="ARBA" id="ARBA00023002"/>
    </source>
</evidence>
<comment type="similarity">
    <text evidence="2">Belongs to the steroid 5-alpha reductase family.</text>
</comment>
<dbReference type="Proteomes" id="UP001433268">
    <property type="component" value="Unassembled WGS sequence"/>
</dbReference>
<name>A0ABR1WAA8_9PEZI</name>
<accession>A0ABR1WAA8</accession>
<keyword evidence="8 9" id="KW-0472">Membrane</keyword>
<evidence type="ECO:0000313" key="12">
    <source>
        <dbReference type="Proteomes" id="UP001433268"/>
    </source>
</evidence>
<dbReference type="InterPro" id="IPR039357">
    <property type="entry name" value="SRD5A/TECR"/>
</dbReference>
<feature type="domain" description="3-oxo-5-alpha-steroid 4-dehydrogenase C-terminal" evidence="10">
    <location>
        <begin position="32"/>
        <end position="189"/>
    </location>
</feature>
<evidence type="ECO:0000256" key="7">
    <source>
        <dbReference type="ARBA" id="ARBA00023098"/>
    </source>
</evidence>
<comment type="subcellular location">
    <subcellularLocation>
        <location evidence="1">Membrane</location>
        <topology evidence="1">Multi-pass membrane protein</topology>
    </subcellularLocation>
</comment>
<dbReference type="GeneID" id="92045610"/>
<organism evidence="11 12">
    <name type="scientific">Apiospora hydei</name>
    <dbReference type="NCBI Taxonomy" id="1337664"/>
    <lineage>
        <taxon>Eukaryota</taxon>
        <taxon>Fungi</taxon>
        <taxon>Dikarya</taxon>
        <taxon>Ascomycota</taxon>
        <taxon>Pezizomycotina</taxon>
        <taxon>Sordariomycetes</taxon>
        <taxon>Xylariomycetidae</taxon>
        <taxon>Amphisphaeriales</taxon>
        <taxon>Apiosporaceae</taxon>
        <taxon>Apiospora</taxon>
    </lineage>
</organism>
<keyword evidence="3" id="KW-0444">Lipid biosynthesis</keyword>
<keyword evidence="6" id="KW-0560">Oxidoreductase</keyword>
<evidence type="ECO:0000256" key="1">
    <source>
        <dbReference type="ARBA" id="ARBA00004141"/>
    </source>
</evidence>
<feature type="transmembrane region" description="Helical" evidence="9">
    <location>
        <begin position="144"/>
        <end position="162"/>
    </location>
</feature>
<evidence type="ECO:0000256" key="3">
    <source>
        <dbReference type="ARBA" id="ARBA00022516"/>
    </source>
</evidence>
<evidence type="ECO:0000256" key="5">
    <source>
        <dbReference type="ARBA" id="ARBA00022989"/>
    </source>
</evidence>
<gene>
    <name evidence="11" type="ORF">PG997_008235</name>
</gene>
<keyword evidence="12" id="KW-1185">Reference proteome</keyword>
<proteinExistence type="inferred from homology"/>
<dbReference type="RefSeq" id="XP_066667892.1">
    <property type="nucleotide sequence ID" value="XM_066812550.1"/>
</dbReference>
<keyword evidence="4 9" id="KW-0812">Transmembrane</keyword>
<protein>
    <recommendedName>
        <fullName evidence="10">3-oxo-5-alpha-steroid 4-dehydrogenase C-terminal domain-containing protein</fullName>
    </recommendedName>
</protein>
<dbReference type="PANTHER" id="PTHR10556">
    <property type="entry name" value="3-OXO-5-ALPHA-STEROID 4-DEHYDROGENASE"/>
    <property type="match status" value="1"/>
</dbReference>
<dbReference type="Gene3D" id="1.20.120.1630">
    <property type="match status" value="1"/>
</dbReference>
<keyword evidence="7" id="KW-0443">Lipid metabolism</keyword>
<evidence type="ECO:0000256" key="4">
    <source>
        <dbReference type="ARBA" id="ARBA00022692"/>
    </source>
</evidence>
<reference evidence="11 12" key="1">
    <citation type="submission" date="2023-01" db="EMBL/GenBank/DDBJ databases">
        <title>Analysis of 21 Apiospora genomes using comparative genomics revels a genus with tremendous synthesis potential of carbohydrate active enzymes and secondary metabolites.</title>
        <authorList>
            <person name="Sorensen T."/>
        </authorList>
    </citation>
    <scope>NUCLEOTIDE SEQUENCE [LARGE SCALE GENOMIC DNA]</scope>
    <source>
        <strain evidence="11 12">CBS 114990</strain>
    </source>
</reference>
<evidence type="ECO:0000256" key="2">
    <source>
        <dbReference type="ARBA" id="ARBA00007742"/>
    </source>
</evidence>
<dbReference type="EMBL" id="JAQQWN010000006">
    <property type="protein sequence ID" value="KAK8080417.1"/>
    <property type="molecule type" value="Genomic_DNA"/>
</dbReference>
<dbReference type="Pfam" id="PF02544">
    <property type="entry name" value="Steroid_dh"/>
    <property type="match status" value="1"/>
</dbReference>
<dbReference type="PANTHER" id="PTHR10556:SF28">
    <property type="entry name" value="VERY-LONG-CHAIN ENOYL-COA REDUCTASE"/>
    <property type="match status" value="1"/>
</dbReference>
<dbReference type="InterPro" id="IPR001104">
    <property type="entry name" value="3-oxo-5_a-steroid_4-DH_C"/>
</dbReference>
<evidence type="ECO:0000313" key="11">
    <source>
        <dbReference type="EMBL" id="KAK8080417.1"/>
    </source>
</evidence>
<evidence type="ECO:0000256" key="9">
    <source>
        <dbReference type="SAM" id="Phobius"/>
    </source>
</evidence>
<sequence>MPAQTLTFYVIMLQFTKRELETIFVHRFSNATMPLRNLFKNCGHYWILSGAHLGWFVYTPQNEPRHCPDIMGRAKPIYPGRFTQRVHSSPPTLNAYIHLLQHSLRPAGTVQRKVPSGLGFAWVTCPNYMFETLAWLGIWLVSRSWATGLFIAVAVAQMKLWANKKEARYRREFPGQYVKKRYGVIPGVL</sequence>
<evidence type="ECO:0000256" key="8">
    <source>
        <dbReference type="ARBA" id="ARBA00023136"/>
    </source>
</evidence>
<dbReference type="PROSITE" id="PS50244">
    <property type="entry name" value="S5A_REDUCTASE"/>
    <property type="match status" value="1"/>
</dbReference>